<feature type="domain" description="ABC transporter" evidence="4">
    <location>
        <begin position="3"/>
        <end position="233"/>
    </location>
</feature>
<dbReference type="InterPro" id="IPR017871">
    <property type="entry name" value="ABC_transporter-like_CS"/>
</dbReference>
<dbReference type="RefSeq" id="WP_090092263.1">
    <property type="nucleotide sequence ID" value="NZ_FOMG01000019.1"/>
</dbReference>
<keyword evidence="6" id="KW-1185">Reference proteome</keyword>
<name>A0A1I1PHU7_9CLOT</name>
<evidence type="ECO:0000313" key="5">
    <source>
        <dbReference type="EMBL" id="SFD09357.1"/>
    </source>
</evidence>
<dbReference type="GO" id="GO:0016887">
    <property type="term" value="F:ATP hydrolysis activity"/>
    <property type="evidence" value="ECO:0007669"/>
    <property type="project" value="InterPro"/>
</dbReference>
<dbReference type="GO" id="GO:0005524">
    <property type="term" value="F:ATP binding"/>
    <property type="evidence" value="ECO:0007669"/>
    <property type="project" value="UniProtKB-KW"/>
</dbReference>
<dbReference type="SUPFAM" id="SSF52540">
    <property type="entry name" value="P-loop containing nucleoside triphosphate hydrolases"/>
    <property type="match status" value="1"/>
</dbReference>
<dbReference type="AlphaFoldDB" id="A0A1I1PHU7"/>
<dbReference type="Pfam" id="PF00005">
    <property type="entry name" value="ABC_tran"/>
    <property type="match status" value="1"/>
</dbReference>
<dbReference type="PROSITE" id="PS00211">
    <property type="entry name" value="ABC_TRANSPORTER_1"/>
    <property type="match status" value="1"/>
</dbReference>
<evidence type="ECO:0000256" key="2">
    <source>
        <dbReference type="ARBA" id="ARBA00022741"/>
    </source>
</evidence>
<dbReference type="STRING" id="119641.SAMN05421842_11950"/>
<dbReference type="InterPro" id="IPR003593">
    <property type="entry name" value="AAA+_ATPase"/>
</dbReference>
<dbReference type="Proteomes" id="UP000199263">
    <property type="component" value="Unassembled WGS sequence"/>
</dbReference>
<gene>
    <name evidence="5" type="ORF">SAMN05421842_11950</name>
</gene>
<keyword evidence="2" id="KW-0547">Nucleotide-binding</keyword>
<dbReference type="PANTHER" id="PTHR42794:SF2">
    <property type="entry name" value="ABC TRANSPORTER ATP-BINDING PROTEIN"/>
    <property type="match status" value="1"/>
</dbReference>
<evidence type="ECO:0000259" key="4">
    <source>
        <dbReference type="PROSITE" id="PS50893"/>
    </source>
</evidence>
<dbReference type="SMART" id="SM00382">
    <property type="entry name" value="AAA"/>
    <property type="match status" value="1"/>
</dbReference>
<evidence type="ECO:0000256" key="3">
    <source>
        <dbReference type="ARBA" id="ARBA00022840"/>
    </source>
</evidence>
<evidence type="ECO:0000256" key="1">
    <source>
        <dbReference type="ARBA" id="ARBA00022448"/>
    </source>
</evidence>
<dbReference type="InterPro" id="IPR003439">
    <property type="entry name" value="ABC_transporter-like_ATP-bd"/>
</dbReference>
<dbReference type="EMBL" id="FOMG01000019">
    <property type="protein sequence ID" value="SFD09357.1"/>
    <property type="molecule type" value="Genomic_DNA"/>
</dbReference>
<reference evidence="5 6" key="1">
    <citation type="submission" date="2016-10" db="EMBL/GenBank/DDBJ databases">
        <authorList>
            <person name="de Groot N.N."/>
        </authorList>
    </citation>
    <scope>NUCLEOTIDE SEQUENCE [LARGE SCALE GENOMIC DNA]</scope>
    <source>
        <strain evidence="5 6">DSM 12992</strain>
    </source>
</reference>
<proteinExistence type="predicted"/>
<dbReference type="CDD" id="cd03214">
    <property type="entry name" value="ABC_Iron-Siderophores_B12_Hemin"/>
    <property type="match status" value="1"/>
</dbReference>
<accession>A0A1I1PHU7</accession>
<evidence type="ECO:0000313" key="6">
    <source>
        <dbReference type="Proteomes" id="UP000199263"/>
    </source>
</evidence>
<sequence length="250" mass="27728">MIIDFKEIDVVIGNKQILTHVNLRAQNNKITGIIGPNGSGKSTLIKTFFGLVSKKNGKILLDDIDVSNLSKKEIATYVGYVGQDSACIFDFSVRDVVSMALYPRKKIKGGISSRECVDNALAELELNNIAERNIQTLSGGERKMVFLARAIAQGVDTIILDEPTNHLDIKHQLFILDYLKKSKKTVIIVLHDLQLATHYCDELYLLKNGKNIANGIPIEVLSEKNIKNVFDVSGMAVLDESNKVVFKLNI</sequence>
<protein>
    <submittedName>
        <fullName evidence="5">Iron complex transport system ATP-binding protein</fullName>
    </submittedName>
</protein>
<dbReference type="OrthoDB" id="9799337at2"/>
<organism evidence="5 6">
    <name type="scientific">Clostridium uliginosum</name>
    <dbReference type="NCBI Taxonomy" id="119641"/>
    <lineage>
        <taxon>Bacteria</taxon>
        <taxon>Bacillati</taxon>
        <taxon>Bacillota</taxon>
        <taxon>Clostridia</taxon>
        <taxon>Eubacteriales</taxon>
        <taxon>Clostridiaceae</taxon>
        <taxon>Clostridium</taxon>
    </lineage>
</organism>
<keyword evidence="1" id="KW-0813">Transport</keyword>
<keyword evidence="3 5" id="KW-0067">ATP-binding</keyword>
<dbReference type="InterPro" id="IPR027417">
    <property type="entry name" value="P-loop_NTPase"/>
</dbReference>
<dbReference type="FunFam" id="3.40.50.300:FF:000134">
    <property type="entry name" value="Iron-enterobactin ABC transporter ATP-binding protein"/>
    <property type="match status" value="1"/>
</dbReference>
<dbReference type="Gene3D" id="3.40.50.300">
    <property type="entry name" value="P-loop containing nucleotide triphosphate hydrolases"/>
    <property type="match status" value="1"/>
</dbReference>
<dbReference type="PROSITE" id="PS50893">
    <property type="entry name" value="ABC_TRANSPORTER_2"/>
    <property type="match status" value="1"/>
</dbReference>
<dbReference type="PANTHER" id="PTHR42794">
    <property type="entry name" value="HEMIN IMPORT ATP-BINDING PROTEIN HMUV"/>
    <property type="match status" value="1"/>
</dbReference>